<dbReference type="PANTHER" id="PTHR34187:SF2">
    <property type="entry name" value="DUF202 DOMAIN-CONTAINING PROTEIN"/>
    <property type="match status" value="1"/>
</dbReference>
<reference evidence="8 9" key="1">
    <citation type="submission" date="2021-03" db="EMBL/GenBank/DDBJ databases">
        <title>The complete genome sequence of Acetobacter sacchari TBRC 11175.</title>
        <authorList>
            <person name="Charoenyingcharoen P."/>
            <person name="Yukphan P."/>
        </authorList>
    </citation>
    <scope>NUCLEOTIDE SEQUENCE [LARGE SCALE GENOMIC DNA]</scope>
    <source>
        <strain evidence="8 9">TBRC 11175</strain>
    </source>
</reference>
<feature type="transmembrane region" description="Helical" evidence="6">
    <location>
        <begin position="21"/>
        <end position="42"/>
    </location>
</feature>
<evidence type="ECO:0000313" key="8">
    <source>
        <dbReference type="EMBL" id="MBO1358644.1"/>
    </source>
</evidence>
<dbReference type="RefSeq" id="WP_207879014.1">
    <property type="nucleotide sequence ID" value="NZ_JAFVMF010000002.1"/>
</dbReference>
<dbReference type="InterPro" id="IPR003807">
    <property type="entry name" value="DUF202"/>
</dbReference>
<keyword evidence="2" id="KW-1003">Cell membrane</keyword>
<dbReference type="PANTHER" id="PTHR34187">
    <property type="entry name" value="FGR18P"/>
    <property type="match status" value="1"/>
</dbReference>
<name>A0ABS3LRV8_9PROT</name>
<keyword evidence="4 6" id="KW-1133">Transmembrane helix</keyword>
<comment type="subcellular location">
    <subcellularLocation>
        <location evidence="1">Cell membrane</location>
        <topology evidence="1">Multi-pass membrane protein</topology>
    </subcellularLocation>
</comment>
<gene>
    <name evidence="8" type="ORF">J2D73_02370</name>
</gene>
<sequence>MIPRYTDHAANERTFLAWVRTALAILAFGGVLTKFDLFLRLVAAQHDVGAPRPYGATAELGVTFVALGIGLFVAAYRRFRVTRDAISAETELRSAGPAMERALTIVLTVLGCGVLAALVRAIVS</sequence>
<dbReference type="InterPro" id="IPR052053">
    <property type="entry name" value="IM_YidH-like"/>
</dbReference>
<proteinExistence type="predicted"/>
<dbReference type="EMBL" id="JAFVMF010000002">
    <property type="protein sequence ID" value="MBO1358644.1"/>
    <property type="molecule type" value="Genomic_DNA"/>
</dbReference>
<protein>
    <submittedName>
        <fullName evidence="8">DUF202 domain-containing protein</fullName>
    </submittedName>
</protein>
<evidence type="ECO:0000256" key="5">
    <source>
        <dbReference type="ARBA" id="ARBA00023136"/>
    </source>
</evidence>
<feature type="transmembrane region" description="Helical" evidence="6">
    <location>
        <begin position="54"/>
        <end position="76"/>
    </location>
</feature>
<evidence type="ECO:0000259" key="7">
    <source>
        <dbReference type="Pfam" id="PF02656"/>
    </source>
</evidence>
<comment type="caution">
    <text evidence="8">The sequence shown here is derived from an EMBL/GenBank/DDBJ whole genome shotgun (WGS) entry which is preliminary data.</text>
</comment>
<evidence type="ECO:0000256" key="6">
    <source>
        <dbReference type="SAM" id="Phobius"/>
    </source>
</evidence>
<organism evidence="8 9">
    <name type="scientific">Acetobacter sacchari</name>
    <dbReference type="NCBI Taxonomy" id="2661687"/>
    <lineage>
        <taxon>Bacteria</taxon>
        <taxon>Pseudomonadati</taxon>
        <taxon>Pseudomonadota</taxon>
        <taxon>Alphaproteobacteria</taxon>
        <taxon>Acetobacterales</taxon>
        <taxon>Acetobacteraceae</taxon>
        <taxon>Acetobacter</taxon>
    </lineage>
</organism>
<evidence type="ECO:0000256" key="4">
    <source>
        <dbReference type="ARBA" id="ARBA00022989"/>
    </source>
</evidence>
<keyword evidence="9" id="KW-1185">Reference proteome</keyword>
<evidence type="ECO:0000256" key="2">
    <source>
        <dbReference type="ARBA" id="ARBA00022475"/>
    </source>
</evidence>
<evidence type="ECO:0000256" key="1">
    <source>
        <dbReference type="ARBA" id="ARBA00004651"/>
    </source>
</evidence>
<accession>A0ABS3LRV8</accession>
<dbReference type="Proteomes" id="UP000664771">
    <property type="component" value="Unassembled WGS sequence"/>
</dbReference>
<dbReference type="Pfam" id="PF02656">
    <property type="entry name" value="DUF202"/>
    <property type="match status" value="1"/>
</dbReference>
<feature type="domain" description="DUF202" evidence="7">
    <location>
        <begin position="7"/>
        <end position="83"/>
    </location>
</feature>
<evidence type="ECO:0000256" key="3">
    <source>
        <dbReference type="ARBA" id="ARBA00022692"/>
    </source>
</evidence>
<evidence type="ECO:0000313" key="9">
    <source>
        <dbReference type="Proteomes" id="UP000664771"/>
    </source>
</evidence>
<keyword evidence="3 6" id="KW-0812">Transmembrane</keyword>
<feature type="transmembrane region" description="Helical" evidence="6">
    <location>
        <begin position="102"/>
        <end position="123"/>
    </location>
</feature>
<keyword evidence="5 6" id="KW-0472">Membrane</keyword>